<evidence type="ECO:0000256" key="15">
    <source>
        <dbReference type="SAM" id="Phobius"/>
    </source>
</evidence>
<dbReference type="Gene3D" id="1.25.40.270">
    <property type="entry name" value="Vacuolar protein sorting-associated protein vta1"/>
    <property type="match status" value="1"/>
</dbReference>
<evidence type="ECO:0000256" key="6">
    <source>
        <dbReference type="ARBA" id="ARBA00022679"/>
    </source>
</evidence>
<feature type="domain" description="1,3-beta-glucan synthase component FKS1-like" evidence="16">
    <location>
        <begin position="265"/>
        <end position="330"/>
    </location>
</feature>
<comment type="similarity">
    <text evidence="2">Belongs to the glycosyltransferase 48 family.</text>
</comment>
<dbReference type="GO" id="GO:0000148">
    <property type="term" value="C:1,3-beta-D-glucan synthase complex"/>
    <property type="evidence" value="ECO:0007669"/>
    <property type="project" value="InterPro"/>
</dbReference>
<name>A0A9R1P9Z8_TRITD</name>
<dbReference type="SMART" id="SM01205">
    <property type="entry name" value="FKS1_dom1"/>
    <property type="match status" value="1"/>
</dbReference>
<protein>
    <recommendedName>
        <fullName evidence="12">1,3-beta-glucan synthase</fullName>
        <ecNumber evidence="3">2.4.1.34</ecNumber>
    </recommendedName>
    <alternativeName>
        <fullName evidence="12">1,3-beta-glucan synthase</fullName>
    </alternativeName>
</protein>
<evidence type="ECO:0000259" key="16">
    <source>
        <dbReference type="SMART" id="SM01205"/>
    </source>
</evidence>
<accession>A0A9R1P9Z8</accession>
<keyword evidence="10 15" id="KW-0472">Membrane</keyword>
<feature type="transmembrane region" description="Helical" evidence="15">
    <location>
        <begin position="1201"/>
        <end position="1221"/>
    </location>
</feature>
<evidence type="ECO:0000256" key="9">
    <source>
        <dbReference type="ARBA" id="ARBA00022989"/>
    </source>
</evidence>
<keyword evidence="9 15" id="KW-1133">Transmembrane helix</keyword>
<dbReference type="GO" id="GO:0006075">
    <property type="term" value="P:(1-&gt;3)-beta-D-glucan biosynthetic process"/>
    <property type="evidence" value="ECO:0007669"/>
    <property type="project" value="InterPro"/>
</dbReference>
<evidence type="ECO:0000256" key="7">
    <source>
        <dbReference type="ARBA" id="ARBA00022692"/>
    </source>
</evidence>
<dbReference type="PANTHER" id="PTHR12741">
    <property type="entry name" value="LYST-INTERACTING PROTEIN LIP5 DOPAMINE RESPONSIVE PROTEIN DRG-1"/>
    <property type="match status" value="1"/>
</dbReference>
<keyword evidence="8" id="KW-0133">Cell shape</keyword>
<dbReference type="GO" id="GO:0005886">
    <property type="term" value="C:plasma membrane"/>
    <property type="evidence" value="ECO:0007669"/>
    <property type="project" value="UniProtKB-SubCell"/>
</dbReference>
<gene>
    <name evidence="17" type="ORF">TRITD_2Av1G288690</name>
</gene>
<dbReference type="Gramene" id="TRITD2Av1G288690.5">
    <property type="protein sequence ID" value="TRITD2Av1G288690.5"/>
    <property type="gene ID" value="TRITD2Av1G288690"/>
</dbReference>
<feature type="region of interest" description="Disordered" evidence="14">
    <location>
        <begin position="1"/>
        <end position="22"/>
    </location>
</feature>
<feature type="transmembrane region" description="Helical" evidence="15">
    <location>
        <begin position="1095"/>
        <end position="1117"/>
    </location>
</feature>
<keyword evidence="18" id="KW-1185">Reference proteome</keyword>
<evidence type="ECO:0000256" key="3">
    <source>
        <dbReference type="ARBA" id="ARBA00012589"/>
    </source>
</evidence>
<dbReference type="Proteomes" id="UP000324705">
    <property type="component" value="Chromosome 2A"/>
</dbReference>
<dbReference type="InterPro" id="IPR039431">
    <property type="entry name" value="Vta1/CALS_N"/>
</dbReference>
<keyword evidence="11" id="KW-0961">Cell wall biogenesis/degradation</keyword>
<dbReference type="InterPro" id="IPR003440">
    <property type="entry name" value="Glyco_trans_48_dom"/>
</dbReference>
<reference evidence="17 18" key="1">
    <citation type="submission" date="2017-09" db="EMBL/GenBank/DDBJ databases">
        <authorList>
            <consortium name="International Durum Wheat Genome Sequencing Consortium (IDWGSC)"/>
            <person name="Milanesi L."/>
        </authorList>
    </citation>
    <scope>NUCLEOTIDE SEQUENCE [LARGE SCALE GENOMIC DNA]</scope>
    <source>
        <strain evidence="18">cv. Svevo</strain>
    </source>
</reference>
<dbReference type="InterPro" id="IPR026899">
    <property type="entry name" value="FKS1-like_dom1"/>
</dbReference>
<comment type="catalytic activity">
    <reaction evidence="13">
        <text>[(1-&gt;3)-beta-D-glucosyl](n) + UDP-alpha-D-glucose = [(1-&gt;3)-beta-D-glucosyl](n+1) + UDP + H(+)</text>
        <dbReference type="Rhea" id="RHEA:21476"/>
        <dbReference type="Rhea" id="RHEA-COMP:11146"/>
        <dbReference type="Rhea" id="RHEA-COMP:14303"/>
        <dbReference type="ChEBI" id="CHEBI:15378"/>
        <dbReference type="ChEBI" id="CHEBI:37671"/>
        <dbReference type="ChEBI" id="CHEBI:58223"/>
        <dbReference type="ChEBI" id="CHEBI:58885"/>
        <dbReference type="EC" id="2.4.1.34"/>
    </reaction>
</comment>
<dbReference type="PANTHER" id="PTHR12741:SF91">
    <property type="entry name" value="1,3-BETA-GLUCAN SYNTHASE"/>
    <property type="match status" value="1"/>
</dbReference>
<dbReference type="GO" id="GO:0003843">
    <property type="term" value="F:1,3-beta-D-glucan synthase activity"/>
    <property type="evidence" value="ECO:0007669"/>
    <property type="project" value="UniProtKB-EC"/>
</dbReference>
<dbReference type="EMBL" id="LT934113">
    <property type="protein sequence ID" value="VAH39045.1"/>
    <property type="molecule type" value="Genomic_DNA"/>
</dbReference>
<evidence type="ECO:0000256" key="10">
    <source>
        <dbReference type="ARBA" id="ARBA00023136"/>
    </source>
</evidence>
<dbReference type="GO" id="GO:0008360">
    <property type="term" value="P:regulation of cell shape"/>
    <property type="evidence" value="ECO:0007669"/>
    <property type="project" value="UniProtKB-KW"/>
</dbReference>
<keyword evidence="7 15" id="KW-0812">Transmembrane</keyword>
<evidence type="ECO:0000256" key="8">
    <source>
        <dbReference type="ARBA" id="ARBA00022960"/>
    </source>
</evidence>
<dbReference type="Pfam" id="PF02364">
    <property type="entry name" value="Glucan_synthase"/>
    <property type="match status" value="1"/>
</dbReference>
<dbReference type="Pfam" id="PF04652">
    <property type="entry name" value="Vta1"/>
    <property type="match status" value="1"/>
</dbReference>
<feature type="transmembrane region" description="Helical" evidence="15">
    <location>
        <begin position="1170"/>
        <end position="1189"/>
    </location>
</feature>
<keyword evidence="6" id="KW-0808">Transferase</keyword>
<proteinExistence type="inferred from homology"/>
<feature type="transmembrane region" description="Helical" evidence="15">
    <location>
        <begin position="1072"/>
        <end position="1089"/>
    </location>
</feature>
<feature type="transmembrane region" description="Helical" evidence="15">
    <location>
        <begin position="1308"/>
        <end position="1326"/>
    </location>
</feature>
<keyword evidence="5" id="KW-0328">Glycosyltransferase</keyword>
<evidence type="ECO:0000256" key="2">
    <source>
        <dbReference type="ARBA" id="ARBA00009040"/>
    </source>
</evidence>
<evidence type="ECO:0000256" key="12">
    <source>
        <dbReference type="ARBA" id="ARBA00032165"/>
    </source>
</evidence>
<evidence type="ECO:0000256" key="4">
    <source>
        <dbReference type="ARBA" id="ARBA00022475"/>
    </source>
</evidence>
<evidence type="ECO:0000256" key="1">
    <source>
        <dbReference type="ARBA" id="ARBA00004651"/>
    </source>
</evidence>
<dbReference type="InterPro" id="IPR058851">
    <property type="entry name" value="CALS1_helical"/>
</dbReference>
<evidence type="ECO:0000256" key="14">
    <source>
        <dbReference type="SAM" id="MobiDB-lite"/>
    </source>
</evidence>
<dbReference type="EC" id="2.4.1.34" evidence="3"/>
<sequence length="1360" mass="155987">MASGGGAGPSRPQRQLSMGPRNLSRAITMRTEGFSGEEEESELVPSSLAPIVPILRAANAIEDDNPRVAYLCRFTAFEKVHKMDPNSSGRGVRQFKTYLLHRLEKDEKETHRKLASTDAREIQRFYEQYCKKYLEGFQDRKPDEMGQYYQTASVLYDVLKTVSPPSGPDTKFDEYAEGVEKKKASFSHYNILPLNITSGPTQPVMEIPEIKAAVELLRWTQNLPMPRPDPTSVPQEIEGPVVNDLLDWLWQTFGFQKGNVENQKEHLILLLANMDMRGIDNVHQGERQIHMEAVMGKHGTVSHSRWRNYDDLNEYFWSKKCFKQLGWPMNQASDFFTSPTKTNNNIKAMVIIAWSPSGSLSAIFEPTVFRDVMTIFITAAFLNFLQVQHNLGVVFTIWAPVVMDDLTSHMEKKFSYIWNAFISSLREEDLISNSEKDLLVVPSSVGDTSVTQWPPFLLASKIPMALDIAKSVKKRDEELLRRIKQDPYTYYAVIECYETLLDILYSLIAETSDMKVVDRIRESLEESIHNRSLVRDFRLDELHLLSDKFNKLLGLLLDIEQEGNDTVKMTQIANLLQDTMEIITQDIMKNGQGILKDENRESQLFANINLDSIKDEAWREKCVRLRLLLTTKESAIYVPINLEARRRMTFFANSLFMKMPRAPQVSSMMSFRYPSLRIAYIDEVEAPNKDGMTEKTYYSVLVKGVGEKYDEEIYRIKLPGKPTNIGEGKPENQNHAIIFTRGEALQVIDMNQDNYLEEAFKMRNVLEEFESDKYGKSKPTILGLREHIFTGSVSSLAWFMSNQETSFVTIGQRVLANPLKVRFHYGHPDIFDRLFHITRGGISKASKTINLSEDIFSGFNSTMRGGNITHHEYMQVGKGRDVGMNQISSFEAKVANGNGEQTLTRDIYRLGRRFDFYRMLSFYFTTVGFYFSSMVTVLTVYVFLYGRLYLVLSGLEKSILLDPRIQENIEPLQNVLASQSVFQLGLLLVLPMVMEVGLEKGFRTALGEFIIMQLQLASVFFTFQLGTKTHYYGRTILHGGAKYIPTGRGFVVYHAKFAENYRMYSRSHFVKGLELLILLVVYLAYGRSYRTSTSLYLFVTFSIWFMVASWLFAPFIFNPSCFEWQKTVDDWTDWRKWMGNRGGIGMSGEQSWEAWWRSEQAHLRKTSIRALILEILMSLRFLIYQYGIVYHLKIARHSTSILVYGLSWLVMLTVLVVLKMVSIGRQKFGTDLQLMFRILKGILFLGFVTVMAVLFAIGGLTITDVLACTLGFLPTGWCILLIGQACAPMIERTILWDSIQELGRAYDNIMGLILFLPIGFLSWFPFVSEFQTRLLFNQAFSRGLQISRILAGQKDIGEFE</sequence>
<evidence type="ECO:0000256" key="5">
    <source>
        <dbReference type="ARBA" id="ARBA00022676"/>
    </source>
</evidence>
<organism evidence="17 18">
    <name type="scientific">Triticum turgidum subsp. durum</name>
    <name type="common">Durum wheat</name>
    <name type="synonym">Triticum durum</name>
    <dbReference type="NCBI Taxonomy" id="4567"/>
    <lineage>
        <taxon>Eukaryota</taxon>
        <taxon>Viridiplantae</taxon>
        <taxon>Streptophyta</taxon>
        <taxon>Embryophyta</taxon>
        <taxon>Tracheophyta</taxon>
        <taxon>Spermatophyta</taxon>
        <taxon>Magnoliopsida</taxon>
        <taxon>Liliopsida</taxon>
        <taxon>Poales</taxon>
        <taxon>Poaceae</taxon>
        <taxon>BOP clade</taxon>
        <taxon>Pooideae</taxon>
        <taxon>Triticodae</taxon>
        <taxon>Triticeae</taxon>
        <taxon>Triticinae</taxon>
        <taxon>Triticum</taxon>
    </lineage>
</organism>
<feature type="transmembrane region" description="Helical" evidence="15">
    <location>
        <begin position="1269"/>
        <end position="1287"/>
    </location>
</feature>
<keyword evidence="4" id="KW-1003">Cell membrane</keyword>
<evidence type="ECO:0000313" key="17">
    <source>
        <dbReference type="EMBL" id="VAH39045.1"/>
    </source>
</evidence>
<evidence type="ECO:0000256" key="11">
    <source>
        <dbReference type="ARBA" id="ARBA00023316"/>
    </source>
</evidence>
<dbReference type="InterPro" id="IPR023175">
    <property type="entry name" value="Vta1/CALS_N_sf"/>
</dbReference>
<feature type="transmembrane region" description="Helical" evidence="15">
    <location>
        <begin position="922"/>
        <end position="950"/>
    </location>
</feature>
<evidence type="ECO:0000313" key="18">
    <source>
        <dbReference type="Proteomes" id="UP000324705"/>
    </source>
</evidence>
<dbReference type="Pfam" id="PF25968">
    <property type="entry name" value="CALS1"/>
    <property type="match status" value="1"/>
</dbReference>
<dbReference type="Pfam" id="PF14288">
    <property type="entry name" value="FKS1_dom1"/>
    <property type="match status" value="1"/>
</dbReference>
<evidence type="ECO:0000256" key="13">
    <source>
        <dbReference type="ARBA" id="ARBA00047777"/>
    </source>
</evidence>
<feature type="transmembrane region" description="Helical" evidence="15">
    <location>
        <begin position="1242"/>
        <end position="1263"/>
    </location>
</feature>
<comment type="subcellular location">
    <subcellularLocation>
        <location evidence="1">Cell membrane</location>
        <topology evidence="1">Multi-pass membrane protein</topology>
    </subcellularLocation>
</comment>